<dbReference type="EMBL" id="ML014618">
    <property type="protein sequence ID" value="RKO98213.1"/>
    <property type="molecule type" value="Genomic_DNA"/>
</dbReference>
<dbReference type="AlphaFoldDB" id="A0A4P9X0H9"/>
<protein>
    <submittedName>
        <fullName evidence="1">Uncharacterized protein</fullName>
    </submittedName>
</protein>
<organism evidence="1 2">
    <name type="scientific">Caulochytrium protostelioides</name>
    <dbReference type="NCBI Taxonomy" id="1555241"/>
    <lineage>
        <taxon>Eukaryota</taxon>
        <taxon>Fungi</taxon>
        <taxon>Fungi incertae sedis</taxon>
        <taxon>Chytridiomycota</taxon>
        <taxon>Chytridiomycota incertae sedis</taxon>
        <taxon>Chytridiomycetes</taxon>
        <taxon>Caulochytriales</taxon>
        <taxon>Caulochytriaceae</taxon>
        <taxon>Caulochytrium</taxon>
    </lineage>
</organism>
<evidence type="ECO:0000313" key="1">
    <source>
        <dbReference type="EMBL" id="RKO98213.1"/>
    </source>
</evidence>
<name>A0A4P9X0H9_9FUNG</name>
<evidence type="ECO:0000313" key="2">
    <source>
        <dbReference type="Proteomes" id="UP000274922"/>
    </source>
</evidence>
<gene>
    <name evidence="1" type="ORF">CXG81DRAFT_21540</name>
</gene>
<reference evidence="2" key="1">
    <citation type="journal article" date="2018" name="Nat. Microbiol.">
        <title>Leveraging single-cell genomics to expand the fungal tree of life.</title>
        <authorList>
            <person name="Ahrendt S.R."/>
            <person name="Quandt C.A."/>
            <person name="Ciobanu D."/>
            <person name="Clum A."/>
            <person name="Salamov A."/>
            <person name="Andreopoulos B."/>
            <person name="Cheng J.F."/>
            <person name="Woyke T."/>
            <person name="Pelin A."/>
            <person name="Henrissat B."/>
            <person name="Reynolds N.K."/>
            <person name="Benny G.L."/>
            <person name="Smith M.E."/>
            <person name="James T.Y."/>
            <person name="Grigoriev I.V."/>
        </authorList>
    </citation>
    <scope>NUCLEOTIDE SEQUENCE [LARGE SCALE GENOMIC DNA]</scope>
    <source>
        <strain evidence="2">ATCC 52028</strain>
    </source>
</reference>
<keyword evidence="2" id="KW-1185">Reference proteome</keyword>
<proteinExistence type="predicted"/>
<accession>A0A4P9X0H9</accession>
<dbReference type="Proteomes" id="UP000274922">
    <property type="component" value="Unassembled WGS sequence"/>
</dbReference>
<sequence>MAHEYDQSYGHTYEQPHTLYDPYTQDAYAGRTDLNHGPDPFADYLPAHDAMTRKLGGDPTDHIKVAVGSDIFDCFMDRGAFVEYASRPLVKLYRPQISALQSSDGDGGVVPSAHTIAVLL</sequence>